<feature type="non-terminal residue" evidence="1">
    <location>
        <position position="135"/>
    </location>
</feature>
<dbReference type="SUPFAM" id="SSF48403">
    <property type="entry name" value="Ankyrin repeat"/>
    <property type="match status" value="1"/>
</dbReference>
<evidence type="ECO:0000313" key="2">
    <source>
        <dbReference type="Proteomes" id="UP000002640"/>
    </source>
</evidence>
<dbReference type="Gene3D" id="1.25.40.20">
    <property type="entry name" value="Ankyrin repeat-containing domain"/>
    <property type="match status" value="1"/>
</dbReference>
<dbReference type="RefSeq" id="XP_009532721.1">
    <property type="nucleotide sequence ID" value="XM_009534426.1"/>
</dbReference>
<organism evidence="1 2">
    <name type="scientific">Phytophthora sojae (strain P6497)</name>
    <name type="common">Soybean stem and root rot agent</name>
    <name type="synonym">Phytophthora megasperma f. sp. glycines</name>
    <dbReference type="NCBI Taxonomy" id="1094619"/>
    <lineage>
        <taxon>Eukaryota</taxon>
        <taxon>Sar</taxon>
        <taxon>Stramenopiles</taxon>
        <taxon>Oomycota</taxon>
        <taxon>Peronosporomycetes</taxon>
        <taxon>Peronosporales</taxon>
        <taxon>Peronosporaceae</taxon>
        <taxon>Phytophthora</taxon>
    </lineage>
</organism>
<dbReference type="InParanoid" id="G4ZWG0"/>
<protein>
    <submittedName>
        <fullName evidence="1">Uncharacterized protein</fullName>
    </submittedName>
</protein>
<evidence type="ECO:0000313" key="1">
    <source>
        <dbReference type="EMBL" id="EGZ12388.1"/>
    </source>
</evidence>
<dbReference type="Pfam" id="PF12796">
    <property type="entry name" value="Ank_2"/>
    <property type="match status" value="1"/>
</dbReference>
<dbReference type="SMR" id="G4ZWG0"/>
<dbReference type="GeneID" id="20652784"/>
<dbReference type="AlphaFoldDB" id="G4ZWG0"/>
<keyword evidence="2" id="KW-1185">Reference proteome</keyword>
<accession>G4ZWG0</accession>
<dbReference type="Proteomes" id="UP000002640">
    <property type="component" value="Unassembled WGS sequence"/>
</dbReference>
<dbReference type="KEGG" id="psoj:PHYSODRAFT_445639"/>
<name>G4ZWG0_PHYSP</name>
<proteinExistence type="predicted"/>
<dbReference type="InterPro" id="IPR002110">
    <property type="entry name" value="Ankyrin_rpt"/>
</dbReference>
<reference evidence="1 2" key="1">
    <citation type="journal article" date="2006" name="Science">
        <title>Phytophthora genome sequences uncover evolutionary origins and mechanisms of pathogenesis.</title>
        <authorList>
            <person name="Tyler B.M."/>
            <person name="Tripathy S."/>
            <person name="Zhang X."/>
            <person name="Dehal P."/>
            <person name="Jiang R.H."/>
            <person name="Aerts A."/>
            <person name="Arredondo F.D."/>
            <person name="Baxter L."/>
            <person name="Bensasson D."/>
            <person name="Beynon J.L."/>
            <person name="Chapman J."/>
            <person name="Damasceno C.M."/>
            <person name="Dorrance A.E."/>
            <person name="Dou D."/>
            <person name="Dickerman A.W."/>
            <person name="Dubchak I.L."/>
            <person name="Garbelotto M."/>
            <person name="Gijzen M."/>
            <person name="Gordon S.G."/>
            <person name="Govers F."/>
            <person name="Grunwald N.J."/>
            <person name="Huang W."/>
            <person name="Ivors K.L."/>
            <person name="Jones R.W."/>
            <person name="Kamoun S."/>
            <person name="Krampis K."/>
            <person name="Lamour K.H."/>
            <person name="Lee M.K."/>
            <person name="McDonald W.H."/>
            <person name="Medina M."/>
            <person name="Meijer H.J."/>
            <person name="Nordberg E.K."/>
            <person name="Maclean D.J."/>
            <person name="Ospina-Giraldo M.D."/>
            <person name="Morris P.F."/>
            <person name="Phuntumart V."/>
            <person name="Putnam N.H."/>
            <person name="Rash S."/>
            <person name="Rose J.K."/>
            <person name="Sakihama Y."/>
            <person name="Salamov A.A."/>
            <person name="Savidor A."/>
            <person name="Scheuring C.F."/>
            <person name="Smith B.M."/>
            <person name="Sobral B.W."/>
            <person name="Terry A."/>
            <person name="Torto-Alalibo T.A."/>
            <person name="Win J."/>
            <person name="Xu Z."/>
            <person name="Zhang H."/>
            <person name="Grigoriev I.V."/>
            <person name="Rokhsar D.S."/>
            <person name="Boore J.L."/>
        </authorList>
    </citation>
    <scope>NUCLEOTIDE SEQUENCE [LARGE SCALE GENOMIC DNA]</scope>
    <source>
        <strain evidence="1 2">P6497</strain>
    </source>
</reference>
<dbReference type="InterPro" id="IPR036770">
    <property type="entry name" value="Ankyrin_rpt-contain_sf"/>
</dbReference>
<gene>
    <name evidence="1" type="ORF">PHYSODRAFT_445639</name>
</gene>
<sequence>MRAESKRYRRLWELADRMLEMFSRRVLEGDRSLGWGDNESLKTLDMRCRGDAWDACRSGDVERLEMIVTVYGCSTEEWELSELKRTMLHEACENQQLQVVNFLLSTMNMPVLAQDASGCTALHCAARRGFLDVCR</sequence>
<dbReference type="EMBL" id="JH159157">
    <property type="protein sequence ID" value="EGZ12388.1"/>
    <property type="molecule type" value="Genomic_DNA"/>
</dbReference>
<dbReference type="OMA" id="HEACENQ"/>